<feature type="domain" description="Aerotolerance regulator N-terminal" evidence="2">
    <location>
        <begin position="10"/>
        <end position="82"/>
    </location>
</feature>
<protein>
    <submittedName>
        <fullName evidence="3">BatA domain-containing protein</fullName>
    </submittedName>
</protein>
<keyword evidence="1" id="KW-1133">Transmembrane helix</keyword>
<dbReference type="PANTHER" id="PTHR37464">
    <property type="entry name" value="BLL2463 PROTEIN"/>
    <property type="match status" value="1"/>
</dbReference>
<dbReference type="Proteomes" id="UP000664293">
    <property type="component" value="Unassembled WGS sequence"/>
</dbReference>
<proteinExistence type="predicted"/>
<evidence type="ECO:0000313" key="3">
    <source>
        <dbReference type="EMBL" id="MBN8429437.1"/>
    </source>
</evidence>
<name>A0ABS3E2D6_9GAMM</name>
<dbReference type="PANTHER" id="PTHR37464:SF1">
    <property type="entry name" value="BLL2463 PROTEIN"/>
    <property type="match status" value="1"/>
</dbReference>
<keyword evidence="1" id="KW-0472">Membrane</keyword>
<keyword evidence="4" id="KW-1185">Reference proteome</keyword>
<dbReference type="InterPro" id="IPR024163">
    <property type="entry name" value="Aerotolerance_reg_N"/>
</dbReference>
<keyword evidence="1" id="KW-0812">Transmembrane</keyword>
<reference evidence="3 4" key="1">
    <citation type="submission" date="2020-12" db="EMBL/GenBank/DDBJ databases">
        <title>Oil enriched cultivation method for isolating marine PHA-producing bacteria.</title>
        <authorList>
            <person name="Zheng W."/>
            <person name="Yu S."/>
            <person name="Huang Y."/>
        </authorList>
    </citation>
    <scope>NUCLEOTIDE SEQUENCE [LARGE SCALE GENOMIC DNA]</scope>
    <source>
        <strain evidence="3 4">SN0-2</strain>
    </source>
</reference>
<evidence type="ECO:0000259" key="2">
    <source>
        <dbReference type="Pfam" id="PF07584"/>
    </source>
</evidence>
<feature type="transmembrane region" description="Helical" evidence="1">
    <location>
        <begin position="63"/>
        <end position="84"/>
    </location>
</feature>
<gene>
    <name evidence="3" type="ORF">JF535_01110</name>
</gene>
<evidence type="ECO:0000313" key="4">
    <source>
        <dbReference type="Proteomes" id="UP000664293"/>
    </source>
</evidence>
<evidence type="ECO:0000256" key="1">
    <source>
        <dbReference type="SAM" id="Phobius"/>
    </source>
</evidence>
<dbReference type="InterPro" id="IPR011933">
    <property type="entry name" value="Double_TM_dom"/>
</dbReference>
<dbReference type="EMBL" id="JAEKJR010000001">
    <property type="protein sequence ID" value="MBN8429437.1"/>
    <property type="molecule type" value="Genomic_DNA"/>
</dbReference>
<comment type="caution">
    <text evidence="3">The sequence shown here is derived from an EMBL/GenBank/DDBJ whole genome shotgun (WGS) entry which is preliminary data.</text>
</comment>
<dbReference type="Pfam" id="PF07584">
    <property type="entry name" value="BatA"/>
    <property type="match status" value="1"/>
</dbReference>
<feature type="transmembrane region" description="Helical" evidence="1">
    <location>
        <begin position="13"/>
        <end position="30"/>
    </location>
</feature>
<dbReference type="NCBIfam" id="TIGR02226">
    <property type="entry name" value="two_anch"/>
    <property type="match status" value="1"/>
</dbReference>
<organism evidence="3 4">
    <name type="scientific">Microbulbifer salipaludis</name>
    <dbReference type="NCBI Taxonomy" id="187980"/>
    <lineage>
        <taxon>Bacteria</taxon>
        <taxon>Pseudomonadati</taxon>
        <taxon>Pseudomonadota</taxon>
        <taxon>Gammaproteobacteria</taxon>
        <taxon>Cellvibrionales</taxon>
        <taxon>Microbulbiferaceae</taxon>
        <taxon>Microbulbifer</taxon>
    </lineage>
</organism>
<sequence length="407" mass="45372">MAWPPALLMESPAWLWLASALAIPLLIHLLRRSQPREITFAAVRWLQEKPARRWNKWILRDRWLLLLRLLLILLLALLLAQPLLLREAPPSDNTLLVDPAVPPQALAQFLAEHPQLTDRFWLHPNPEPLHHAPPPAVALWPALSQLAHNPRFRRAHILLNQTENPDGHRALRVSPHWQWHAVETSGAKADPTLPKIVQLGAEPAWLAPALGQLQEGPLPGLALQQRPASALTGLEDADWVIYAIPGALPEPLRAFVRDGGMLVTDARVTAEDALGFSKVDAGSDFIESGLADSGRSDSGLEAVAIGRGSWLRYRGDWSNENFFHNNALPQQLWAHWSAQDWPWLHRSRGHWSVGQPPGVPVEDAAVSREFSQPLHYPLLLAFVLLLLLERAVALSRPTLLHKGGARD</sequence>
<accession>A0ABS3E2D6</accession>